<dbReference type="STRING" id="93759.A0A1R3IDY5"/>
<evidence type="ECO:0000256" key="4">
    <source>
        <dbReference type="ARBA" id="ARBA00022475"/>
    </source>
</evidence>
<comment type="subcellular location">
    <subcellularLocation>
        <location evidence="1">Cell membrane</location>
    </subcellularLocation>
    <subcellularLocation>
        <location evidence="2">Membrane</location>
        <topology evidence="2">Single-pass type I membrane protein</topology>
    </subcellularLocation>
</comment>
<dbReference type="InterPro" id="IPR032675">
    <property type="entry name" value="LRR_dom_sf"/>
</dbReference>
<keyword evidence="4" id="KW-1003">Cell membrane</keyword>
<keyword evidence="9 13" id="KW-1133">Transmembrane helix</keyword>
<dbReference type="SMART" id="SM00369">
    <property type="entry name" value="LRR_TYP"/>
    <property type="match status" value="6"/>
</dbReference>
<dbReference type="InterPro" id="IPR051502">
    <property type="entry name" value="RLP_Defense_Trigger"/>
</dbReference>
<keyword evidence="15" id="KW-1185">Reference proteome</keyword>
<feature type="transmembrane region" description="Helical" evidence="13">
    <location>
        <begin position="616"/>
        <end position="637"/>
    </location>
</feature>
<dbReference type="GO" id="GO:0007165">
    <property type="term" value="P:signal transduction"/>
    <property type="evidence" value="ECO:0007669"/>
    <property type="project" value="UniProtKB-ARBA"/>
</dbReference>
<dbReference type="SUPFAM" id="SSF52058">
    <property type="entry name" value="L domain-like"/>
    <property type="match status" value="1"/>
</dbReference>
<keyword evidence="11" id="KW-0675">Receptor</keyword>
<dbReference type="InterPro" id="IPR003591">
    <property type="entry name" value="Leu-rich_rpt_typical-subtyp"/>
</dbReference>
<evidence type="ECO:0000256" key="2">
    <source>
        <dbReference type="ARBA" id="ARBA00004479"/>
    </source>
</evidence>
<dbReference type="PANTHER" id="PTHR48062">
    <property type="entry name" value="RECEPTOR-LIKE PROTEIN 14"/>
    <property type="match status" value="1"/>
</dbReference>
<evidence type="ECO:0000256" key="11">
    <source>
        <dbReference type="ARBA" id="ARBA00023170"/>
    </source>
</evidence>
<evidence type="ECO:0000256" key="6">
    <source>
        <dbReference type="ARBA" id="ARBA00022692"/>
    </source>
</evidence>
<evidence type="ECO:0000256" key="1">
    <source>
        <dbReference type="ARBA" id="ARBA00004236"/>
    </source>
</evidence>
<evidence type="ECO:0000313" key="14">
    <source>
        <dbReference type="EMBL" id="OMO80793.1"/>
    </source>
</evidence>
<dbReference type="Proteomes" id="UP000187203">
    <property type="component" value="Unassembled WGS sequence"/>
</dbReference>
<dbReference type="GO" id="GO:0005886">
    <property type="term" value="C:plasma membrane"/>
    <property type="evidence" value="ECO:0007669"/>
    <property type="project" value="UniProtKB-SubCell"/>
</dbReference>
<dbReference type="FunFam" id="3.80.10.10:FF:000041">
    <property type="entry name" value="LRR receptor-like serine/threonine-protein kinase ERECTA"/>
    <property type="match status" value="1"/>
</dbReference>
<dbReference type="FunFam" id="3.80.10.10:FF:000111">
    <property type="entry name" value="LRR receptor-like serine/threonine-protein kinase ERECTA"/>
    <property type="match status" value="1"/>
</dbReference>
<evidence type="ECO:0000256" key="13">
    <source>
        <dbReference type="SAM" id="Phobius"/>
    </source>
</evidence>
<dbReference type="FunFam" id="3.80.10.10:FF:000383">
    <property type="entry name" value="Leucine-rich repeat receptor protein kinase EMS1"/>
    <property type="match status" value="2"/>
</dbReference>
<organism evidence="14 15">
    <name type="scientific">Corchorus olitorius</name>
    <dbReference type="NCBI Taxonomy" id="93759"/>
    <lineage>
        <taxon>Eukaryota</taxon>
        <taxon>Viridiplantae</taxon>
        <taxon>Streptophyta</taxon>
        <taxon>Embryophyta</taxon>
        <taxon>Tracheophyta</taxon>
        <taxon>Spermatophyta</taxon>
        <taxon>Magnoliopsida</taxon>
        <taxon>eudicotyledons</taxon>
        <taxon>Gunneridae</taxon>
        <taxon>Pentapetalae</taxon>
        <taxon>rosids</taxon>
        <taxon>malvids</taxon>
        <taxon>Malvales</taxon>
        <taxon>Malvaceae</taxon>
        <taxon>Grewioideae</taxon>
        <taxon>Apeibeae</taxon>
        <taxon>Corchorus</taxon>
    </lineage>
</organism>
<keyword evidence="6 13" id="KW-0812">Transmembrane</keyword>
<name>A0A1R3IDY5_9ROSI</name>
<gene>
    <name evidence="14" type="ORF">COLO4_23944</name>
</gene>
<keyword evidence="8" id="KW-0677">Repeat</keyword>
<dbReference type="InterPro" id="IPR001611">
    <property type="entry name" value="Leu-rich_rpt"/>
</dbReference>
<sequence>MFSLMSHTSIESVDLSNNQFQIPSSLQPFFNHSKLKYFNGDNNNIFVDTELHSFAPLFQLSFISLSCCGNVGRLPKFLHHQHELQYVNLPNINLTDEFPSWLLENNTQLETLFLLNNSLSGHLKLPFHQSMKLLELDISNNFLDGHIPTEIGRYLPGLKFLNISRNSLVGGIPSSIGGMKLLEKLDLSNNRLSGIIPESLGVNCSFIIALILSNNSLQGQLFSSNFNLINLEQLQLASNNFTGVIPNGLANCSLLSTIDFGDNHFSGRIPQWLGNLSSLKEIIMLNNDIEGLIPMEFCELDKLEVLDLSMNNISGTLPPCFRPLRVNHVHLSRNSLRGSIPNSLCNSSFLVTLDFSYNQLSGNIPNCIGELLDLSYLVLGHNNLQGQIPNQFCQLNKLSLIDLSHNNLVGVIPLCLNVTVYDQVVRNSTLEPYNNKTQFGVTVPTDHGSIKLTTKSITYTYKGRILRFLSGIDLSANKLTGEIPHQMGNLDKIVLLNLSYNTLTGPIPSSFSNLSQIESLDLSYNNLSGGIPPRFVLLHFLAYFNVSYNNLSGKPPPRSAQFASDFDENGYWGNPLLCGEPLPKNCSKAIEPSSSNSTKEHRDDQEDGGFMDIESFFQTFGVSYIMVLLGIAAVLYINPYWRQAWLYFVERVITTCFYFFIDNLLPRQFRFYCI</sequence>
<dbReference type="Pfam" id="PF13855">
    <property type="entry name" value="LRR_8"/>
    <property type="match status" value="2"/>
</dbReference>
<evidence type="ECO:0000256" key="5">
    <source>
        <dbReference type="ARBA" id="ARBA00022614"/>
    </source>
</evidence>
<keyword evidence="5" id="KW-0433">Leucine-rich repeat</keyword>
<dbReference type="SUPFAM" id="SSF52047">
    <property type="entry name" value="RNI-like"/>
    <property type="match status" value="2"/>
</dbReference>
<evidence type="ECO:0000256" key="12">
    <source>
        <dbReference type="ARBA" id="ARBA00023180"/>
    </source>
</evidence>
<evidence type="ECO:0000313" key="15">
    <source>
        <dbReference type="Proteomes" id="UP000187203"/>
    </source>
</evidence>
<keyword evidence="7" id="KW-0732">Signal</keyword>
<dbReference type="EMBL" id="AWUE01018377">
    <property type="protein sequence ID" value="OMO80793.1"/>
    <property type="molecule type" value="Genomic_DNA"/>
</dbReference>
<feature type="transmembrane region" description="Helical" evidence="13">
    <location>
        <begin position="644"/>
        <end position="661"/>
    </location>
</feature>
<dbReference type="Gene3D" id="3.80.10.10">
    <property type="entry name" value="Ribonuclease Inhibitor"/>
    <property type="match status" value="2"/>
</dbReference>
<comment type="similarity">
    <text evidence="3">Belongs to the RLP family.</text>
</comment>
<dbReference type="OrthoDB" id="4691307at2759"/>
<evidence type="ECO:0000256" key="7">
    <source>
        <dbReference type="ARBA" id="ARBA00022729"/>
    </source>
</evidence>
<comment type="caution">
    <text evidence="14">The sequence shown here is derived from an EMBL/GenBank/DDBJ whole genome shotgun (WGS) entry which is preliminary data.</text>
</comment>
<evidence type="ECO:0000256" key="9">
    <source>
        <dbReference type="ARBA" id="ARBA00022989"/>
    </source>
</evidence>
<dbReference type="AlphaFoldDB" id="A0A1R3IDY5"/>
<dbReference type="PRINTS" id="PR00019">
    <property type="entry name" value="LEURICHRPT"/>
</dbReference>
<accession>A0A1R3IDY5</accession>
<dbReference type="PANTHER" id="PTHR48062:SF21">
    <property type="entry name" value="RECEPTOR-LIKE PROTEIN 12"/>
    <property type="match status" value="1"/>
</dbReference>
<evidence type="ECO:0000256" key="3">
    <source>
        <dbReference type="ARBA" id="ARBA00009592"/>
    </source>
</evidence>
<evidence type="ECO:0000256" key="10">
    <source>
        <dbReference type="ARBA" id="ARBA00023136"/>
    </source>
</evidence>
<proteinExistence type="inferred from homology"/>
<protein>
    <submittedName>
        <fullName evidence="14">Uncharacterized protein</fullName>
    </submittedName>
</protein>
<dbReference type="Pfam" id="PF00560">
    <property type="entry name" value="LRR_1"/>
    <property type="match status" value="6"/>
</dbReference>
<reference evidence="15" key="1">
    <citation type="submission" date="2013-09" db="EMBL/GenBank/DDBJ databases">
        <title>Corchorus olitorius genome sequencing.</title>
        <authorList>
            <person name="Alam M."/>
            <person name="Haque M.S."/>
            <person name="Islam M.S."/>
            <person name="Emdad E.M."/>
            <person name="Islam M.M."/>
            <person name="Ahmed B."/>
            <person name="Halim A."/>
            <person name="Hossen Q.M.M."/>
            <person name="Hossain M.Z."/>
            <person name="Ahmed R."/>
            <person name="Khan M.M."/>
            <person name="Islam R."/>
            <person name="Rashid M.M."/>
            <person name="Khan S.A."/>
            <person name="Rahman M.S."/>
            <person name="Alam M."/>
            <person name="Yahiya A.S."/>
            <person name="Khan M.S."/>
            <person name="Azam M.S."/>
            <person name="Haque T."/>
            <person name="Lashkar M.Z.H."/>
            <person name="Akhand A.I."/>
            <person name="Morshed G."/>
            <person name="Roy S."/>
            <person name="Uddin K.S."/>
            <person name="Rabeya T."/>
            <person name="Hossain A.S."/>
            <person name="Chowdhury A."/>
            <person name="Snigdha A.R."/>
            <person name="Mortoza M.S."/>
            <person name="Matin S.A."/>
            <person name="Hoque S.M.E."/>
            <person name="Islam M.K."/>
            <person name="Roy D.K."/>
            <person name="Haider R."/>
            <person name="Moosa M.M."/>
            <person name="Elias S.M."/>
            <person name="Hasan A.M."/>
            <person name="Jahan S."/>
            <person name="Shafiuddin M."/>
            <person name="Mahmood N."/>
            <person name="Shommy N.S."/>
        </authorList>
    </citation>
    <scope>NUCLEOTIDE SEQUENCE [LARGE SCALE GENOMIC DNA]</scope>
    <source>
        <strain evidence="15">cv. O-4</strain>
    </source>
</reference>
<keyword evidence="12" id="KW-0325">Glycoprotein</keyword>
<keyword evidence="10 13" id="KW-0472">Membrane</keyword>
<evidence type="ECO:0000256" key="8">
    <source>
        <dbReference type="ARBA" id="ARBA00022737"/>
    </source>
</evidence>